<dbReference type="Gene3D" id="1.10.10.60">
    <property type="entry name" value="Homeodomain-like"/>
    <property type="match status" value="1"/>
</dbReference>
<keyword evidence="1" id="KW-0175">Coiled coil</keyword>
<evidence type="ECO:0000313" key="5">
    <source>
        <dbReference type="RefSeq" id="XP_011083005.1"/>
    </source>
</evidence>
<dbReference type="SUPFAM" id="SSF46689">
    <property type="entry name" value="Homeodomain-like"/>
    <property type="match status" value="1"/>
</dbReference>
<organism evidence="4 5">
    <name type="scientific">Sesamum indicum</name>
    <name type="common">Oriental sesame</name>
    <name type="synonym">Sesamum orientale</name>
    <dbReference type="NCBI Taxonomy" id="4182"/>
    <lineage>
        <taxon>Eukaryota</taxon>
        <taxon>Viridiplantae</taxon>
        <taxon>Streptophyta</taxon>
        <taxon>Embryophyta</taxon>
        <taxon>Tracheophyta</taxon>
        <taxon>Spermatophyta</taxon>
        <taxon>Magnoliopsida</taxon>
        <taxon>eudicotyledons</taxon>
        <taxon>Gunneridae</taxon>
        <taxon>Pentapetalae</taxon>
        <taxon>asterids</taxon>
        <taxon>lamiids</taxon>
        <taxon>Lamiales</taxon>
        <taxon>Pedaliaceae</taxon>
        <taxon>Sesamum</taxon>
    </lineage>
</organism>
<dbReference type="PANTHER" id="PTHR47211">
    <property type="entry name" value="TRIHELIX TRANSCRIPTION FACTOR ASR3"/>
    <property type="match status" value="1"/>
</dbReference>
<dbReference type="PANTHER" id="PTHR47211:SF3">
    <property type="entry name" value="TRIHELIX TRANSCRIPTION FACTOR ASR3-LIKE"/>
    <property type="match status" value="1"/>
</dbReference>
<accession>A0A6I9TPG6</accession>
<sequence>MVVFAQCSRGIMAPGPNGTHENAASAPNAIGGQQPATDDRNKTPRHPRWTRQETMVLIEGKKIVEEKGRMGRRSTVFGSDQPEPKWDAVSSYCRRHGVSRGPVQCRKRWSNLVSDFKKIKAWEVQVGREGESFWMMRSDLRRERRLPGFFDCDVYDVLNGKGSTKASYQLAIVTRSVDENAGDSIDGVEVEDDDEMVEDEEGGEGLFSEFEQVGREEIRRSPQKEKVQKDGQTDSIPSPVPISEMKYQPFYQADPNQGKKRQEGPHFGASEFQEGLKRRRQSSNDCHNVDVEDLLIKAIERNTNLLNAQLEDQKLKCQVEREQQKEQHNSIIASLSKITDALEKIANKL</sequence>
<evidence type="ECO:0000256" key="1">
    <source>
        <dbReference type="SAM" id="Coils"/>
    </source>
</evidence>
<feature type="compositionally biased region" description="Basic and acidic residues" evidence="2">
    <location>
        <begin position="214"/>
        <end position="232"/>
    </location>
</feature>
<feature type="domain" description="Myb-like" evidence="3">
    <location>
        <begin position="41"/>
        <end position="113"/>
    </location>
</feature>
<dbReference type="InterPro" id="IPR009057">
    <property type="entry name" value="Homeodomain-like_sf"/>
</dbReference>
<evidence type="ECO:0000259" key="3">
    <source>
        <dbReference type="PROSITE" id="PS50090"/>
    </source>
</evidence>
<dbReference type="AlphaFoldDB" id="A0A6I9TPG6"/>
<name>A0A6I9TPG6_SESIN</name>
<feature type="region of interest" description="Disordered" evidence="2">
    <location>
        <begin position="214"/>
        <end position="244"/>
    </location>
</feature>
<dbReference type="InterPro" id="IPR001005">
    <property type="entry name" value="SANT/Myb"/>
</dbReference>
<protein>
    <submittedName>
        <fullName evidence="5">Trihelix transcription factor ASR3-like</fullName>
    </submittedName>
</protein>
<evidence type="ECO:0000313" key="4">
    <source>
        <dbReference type="Proteomes" id="UP000504604"/>
    </source>
</evidence>
<keyword evidence="4" id="KW-1185">Reference proteome</keyword>
<dbReference type="OrthoDB" id="1865198at2759"/>
<reference evidence="4" key="1">
    <citation type="submission" date="2024-10" db="UniProtKB">
        <authorList>
            <consortium name="RefSeq"/>
        </authorList>
    </citation>
    <scope>NUCLEOTIDE SEQUENCE [LARGE SCALE GENOMIC DNA]</scope>
    <source>
        <strain evidence="4">cv. Zhongzhi No. 13</strain>
    </source>
</reference>
<dbReference type="RefSeq" id="XP_011083005.1">
    <property type="nucleotide sequence ID" value="XM_011084703.2"/>
</dbReference>
<feature type="region of interest" description="Disordered" evidence="2">
    <location>
        <begin position="13"/>
        <end position="48"/>
    </location>
</feature>
<dbReference type="Proteomes" id="UP000504604">
    <property type="component" value="Linkage group LG1"/>
</dbReference>
<reference evidence="5" key="2">
    <citation type="submission" date="2025-08" db="UniProtKB">
        <authorList>
            <consortium name="RefSeq"/>
        </authorList>
    </citation>
    <scope>IDENTIFICATION</scope>
</reference>
<gene>
    <name evidence="5" type="primary">LOC105165627</name>
</gene>
<proteinExistence type="predicted"/>
<evidence type="ECO:0000256" key="2">
    <source>
        <dbReference type="SAM" id="MobiDB-lite"/>
    </source>
</evidence>
<dbReference type="PROSITE" id="PS50090">
    <property type="entry name" value="MYB_LIKE"/>
    <property type="match status" value="1"/>
</dbReference>
<dbReference type="Pfam" id="PF13837">
    <property type="entry name" value="Myb_DNA-bind_4"/>
    <property type="match status" value="1"/>
</dbReference>
<dbReference type="InterPro" id="IPR044822">
    <property type="entry name" value="Myb_DNA-bind_4"/>
</dbReference>
<dbReference type="InParanoid" id="A0A6I9TPG6"/>
<dbReference type="KEGG" id="sind:105165627"/>
<dbReference type="GeneID" id="105165627"/>
<feature type="coiled-coil region" evidence="1">
    <location>
        <begin position="296"/>
        <end position="327"/>
    </location>
</feature>